<evidence type="ECO:0000256" key="3">
    <source>
        <dbReference type="ARBA" id="ARBA00022989"/>
    </source>
</evidence>
<evidence type="ECO:0000256" key="4">
    <source>
        <dbReference type="ARBA" id="ARBA00023136"/>
    </source>
</evidence>
<dbReference type="PANTHER" id="PTHR22950">
    <property type="entry name" value="AMINO ACID TRANSPORTER"/>
    <property type="match status" value="1"/>
</dbReference>
<feature type="transmembrane region" description="Helical" evidence="5">
    <location>
        <begin position="46"/>
        <end position="64"/>
    </location>
</feature>
<sequence length="473" mass="53484">ISYINTFFQLLSLLQLLKMAEKSEKSEKNDYDPYEHREVTHPISDFGAFVNIIKAILGTGILAAPMANRNAGYLPAIICTNIIGIFVIHSKLILLSGMYELAKRKQVPLLTYGQAMLIGVMEGPPALRWLQYLISGIVNVMLFANHFGTCCVYVVFIANCLKDFGDYYWEEHDNRIYMAMEIVPLCLIFLIPNLKALTPFVLIATISLIFGFGILFYYIFTDMSPFSEMTMVQDIYYFPFFFGATMFALDSPGLIVSVEANMKNPLHFRRFCGVFVLAMLLVIVFQIIFGFFGYWSYAEDVASTILQNIPFHTVPASAARVIFAFSIFISHPLQGYVPFDVVWNNWLKAKVAEEHQFVLAMLFRIFIAISSVLVAVSCPSLTVILSLVGALCMSFLGLILPAILDICVKYETGYGPIKIYLLTSLLVGFLGLIGAIIGTYVSIQEWIFTYTRVDHMMKAIYYGFFNEKYTELI</sequence>
<dbReference type="GO" id="GO:0015179">
    <property type="term" value="F:L-amino acid transmembrane transporter activity"/>
    <property type="evidence" value="ECO:0007669"/>
    <property type="project" value="TreeGrafter"/>
</dbReference>
<dbReference type="OrthoDB" id="1684102at2759"/>
<keyword evidence="4 5" id="KW-0472">Membrane</keyword>
<dbReference type="PANTHER" id="PTHR22950:SF340">
    <property type="entry name" value="AMINO ACID TRANSPORTER TRANSMEMBRANE DOMAIN-CONTAINING PROTEIN-RELATED"/>
    <property type="match status" value="1"/>
</dbReference>
<feature type="transmembrane region" description="Helical" evidence="5">
    <location>
        <begin position="270"/>
        <end position="297"/>
    </location>
</feature>
<evidence type="ECO:0000256" key="5">
    <source>
        <dbReference type="SAM" id="Phobius"/>
    </source>
</evidence>
<feature type="transmembrane region" description="Helical" evidence="5">
    <location>
        <begin position="71"/>
        <end position="89"/>
    </location>
</feature>
<dbReference type="EMBL" id="GDHF01023394">
    <property type="protein sequence ID" value="JAI28920.1"/>
    <property type="molecule type" value="Transcribed_RNA"/>
</dbReference>
<protein>
    <submittedName>
        <fullName evidence="8">Proton-coupled amino acid transporter 2</fullName>
    </submittedName>
</protein>
<evidence type="ECO:0000256" key="1">
    <source>
        <dbReference type="ARBA" id="ARBA00004141"/>
    </source>
</evidence>
<keyword evidence="3 5" id="KW-1133">Transmembrane helix</keyword>
<name>A0A0K8URE0_BACLA</name>
<feature type="transmembrane region" description="Helical" evidence="5">
    <location>
        <begin position="137"/>
        <end position="156"/>
    </location>
</feature>
<evidence type="ECO:0000313" key="8">
    <source>
        <dbReference type="EMBL" id="JAI28920.1"/>
    </source>
</evidence>
<feature type="domain" description="Amino acid transporter transmembrane" evidence="7">
    <location>
        <begin position="43"/>
        <end position="443"/>
    </location>
</feature>
<feature type="transmembrane region" description="Helical" evidence="5">
    <location>
        <begin position="176"/>
        <end position="194"/>
    </location>
</feature>
<feature type="transmembrane region" description="Helical" evidence="5">
    <location>
        <begin position="201"/>
        <end position="220"/>
    </location>
</feature>
<feature type="non-terminal residue" evidence="8">
    <location>
        <position position="1"/>
    </location>
</feature>
<evidence type="ECO:0000259" key="7">
    <source>
        <dbReference type="Pfam" id="PF01490"/>
    </source>
</evidence>
<accession>A0A0K8URE0</accession>
<dbReference type="GO" id="GO:0005774">
    <property type="term" value="C:vacuolar membrane"/>
    <property type="evidence" value="ECO:0007669"/>
    <property type="project" value="TreeGrafter"/>
</dbReference>
<feature type="signal peptide" evidence="6">
    <location>
        <begin position="1"/>
        <end position="22"/>
    </location>
</feature>
<feature type="transmembrane region" description="Helical" evidence="5">
    <location>
        <begin position="235"/>
        <end position="258"/>
    </location>
</feature>
<dbReference type="Pfam" id="PF01490">
    <property type="entry name" value="Aa_trans"/>
    <property type="match status" value="1"/>
</dbReference>
<organism evidence="8">
    <name type="scientific">Bactrocera latifrons</name>
    <name type="common">Malaysian fruit fly</name>
    <name type="synonym">Chaetodacus latifrons</name>
    <dbReference type="NCBI Taxonomy" id="174628"/>
    <lineage>
        <taxon>Eukaryota</taxon>
        <taxon>Metazoa</taxon>
        <taxon>Ecdysozoa</taxon>
        <taxon>Arthropoda</taxon>
        <taxon>Hexapoda</taxon>
        <taxon>Insecta</taxon>
        <taxon>Pterygota</taxon>
        <taxon>Neoptera</taxon>
        <taxon>Endopterygota</taxon>
        <taxon>Diptera</taxon>
        <taxon>Brachycera</taxon>
        <taxon>Muscomorpha</taxon>
        <taxon>Tephritoidea</taxon>
        <taxon>Tephritidae</taxon>
        <taxon>Bactrocera</taxon>
        <taxon>Bactrocera</taxon>
    </lineage>
</organism>
<feature type="chain" id="PRO_5005521340" evidence="6">
    <location>
        <begin position="23"/>
        <end position="473"/>
    </location>
</feature>
<keyword evidence="6" id="KW-0732">Signal</keyword>
<feature type="transmembrane region" description="Helical" evidence="5">
    <location>
        <begin position="383"/>
        <end position="407"/>
    </location>
</feature>
<keyword evidence="2 5" id="KW-0812">Transmembrane</keyword>
<comment type="subcellular location">
    <subcellularLocation>
        <location evidence="1">Membrane</location>
        <topology evidence="1">Multi-pass membrane protein</topology>
    </subcellularLocation>
</comment>
<feature type="transmembrane region" description="Helical" evidence="5">
    <location>
        <begin position="419"/>
        <end position="443"/>
    </location>
</feature>
<evidence type="ECO:0000256" key="6">
    <source>
        <dbReference type="SAM" id="SignalP"/>
    </source>
</evidence>
<evidence type="ECO:0000256" key="2">
    <source>
        <dbReference type="ARBA" id="ARBA00022692"/>
    </source>
</evidence>
<reference evidence="8" key="1">
    <citation type="submission" date="2015-06" db="EMBL/GenBank/DDBJ databases">
        <authorList>
            <person name="Hoefler B.C."/>
            <person name="Straight P.D."/>
        </authorList>
    </citation>
    <scope>NUCLEOTIDE SEQUENCE</scope>
</reference>
<dbReference type="AlphaFoldDB" id="A0A0K8URE0"/>
<feature type="transmembrane region" description="Helical" evidence="5">
    <location>
        <begin position="357"/>
        <end position="377"/>
    </location>
</feature>
<proteinExistence type="predicted"/>
<dbReference type="InterPro" id="IPR013057">
    <property type="entry name" value="AA_transpt_TM"/>
</dbReference>
<gene>
    <name evidence="8" type="primary">SLC36A2_6</name>
    <name evidence="8" type="ORF">c0_g2_i3</name>
</gene>